<keyword evidence="3" id="KW-0378">Hydrolase</keyword>
<organism evidence="6">
    <name type="scientific">metagenome</name>
    <dbReference type="NCBI Taxonomy" id="256318"/>
    <lineage>
        <taxon>unclassified sequences</taxon>
        <taxon>metagenomes</taxon>
    </lineage>
</organism>
<dbReference type="GO" id="GO:0004564">
    <property type="term" value="F:beta-fructofuranosidase activity"/>
    <property type="evidence" value="ECO:0007669"/>
    <property type="project" value="UniProtKB-EC"/>
</dbReference>
<name>A0A2P2CC42_9ZZZZ</name>
<dbReference type="PANTHER" id="PTHR43101:SF1">
    <property type="entry name" value="BETA-FRUCTOSIDASE"/>
    <property type="match status" value="1"/>
</dbReference>
<dbReference type="SMART" id="SM00640">
    <property type="entry name" value="Glyco_32"/>
    <property type="match status" value="1"/>
</dbReference>
<evidence type="ECO:0000256" key="2">
    <source>
        <dbReference type="ARBA" id="ARBA00012758"/>
    </source>
</evidence>
<dbReference type="PANTHER" id="PTHR43101">
    <property type="entry name" value="BETA-FRUCTOSIDASE"/>
    <property type="match status" value="1"/>
</dbReference>
<dbReference type="EMBL" id="CZKA01000058">
    <property type="protein sequence ID" value="CUR59540.1"/>
    <property type="molecule type" value="Genomic_DNA"/>
</dbReference>
<accession>A0A2P2CC42</accession>
<keyword evidence="4" id="KW-0326">Glycosidase</keyword>
<dbReference type="InterPro" id="IPR023296">
    <property type="entry name" value="Glyco_hydro_beta-prop_sf"/>
</dbReference>
<evidence type="ECO:0000259" key="5">
    <source>
        <dbReference type="Pfam" id="PF00251"/>
    </source>
</evidence>
<reference evidence="6" key="1">
    <citation type="submission" date="2015-08" db="EMBL/GenBank/DDBJ databases">
        <authorList>
            <person name="Babu N.S."/>
            <person name="Beckwith C.J."/>
            <person name="Beseler K.G."/>
            <person name="Brison A."/>
            <person name="Carone J.V."/>
            <person name="Caskin T.P."/>
            <person name="Diamond M."/>
            <person name="Durham M.E."/>
            <person name="Foxe J.M."/>
            <person name="Go M."/>
            <person name="Henderson B.A."/>
            <person name="Jones I.B."/>
            <person name="McGettigan J.A."/>
            <person name="Micheletti S.J."/>
            <person name="Nasrallah M.E."/>
            <person name="Ortiz D."/>
            <person name="Piller C.R."/>
            <person name="Privatt S.R."/>
            <person name="Schneider S.L."/>
            <person name="Sharp S."/>
            <person name="Smith T.C."/>
            <person name="Stanton J.D."/>
            <person name="Ullery H.E."/>
            <person name="Wilson R.J."/>
            <person name="Serrano M.G."/>
            <person name="Buck G."/>
            <person name="Lee V."/>
            <person name="Wang Y."/>
            <person name="Carvalho R."/>
            <person name="Voegtly L."/>
            <person name="Shi R."/>
            <person name="Duckworth R."/>
            <person name="Johnson A."/>
            <person name="Loviza R."/>
            <person name="Walstead R."/>
            <person name="Shah Z."/>
            <person name="Kiflezghi M."/>
            <person name="Wade K."/>
            <person name="Ball S.L."/>
            <person name="Bradley K.W."/>
            <person name="Asai D.J."/>
            <person name="Bowman C.A."/>
            <person name="Russell D.A."/>
            <person name="Pope W.H."/>
            <person name="Jacobs-Sera D."/>
            <person name="Hendrix R.W."/>
            <person name="Hatfull G.F."/>
        </authorList>
    </citation>
    <scope>NUCLEOTIDE SEQUENCE</scope>
</reference>
<dbReference type="CDD" id="cd18609">
    <property type="entry name" value="GH32-like"/>
    <property type="match status" value="1"/>
</dbReference>
<dbReference type="Gene3D" id="2.115.10.20">
    <property type="entry name" value="Glycosyl hydrolase domain, family 43"/>
    <property type="match status" value="1"/>
</dbReference>
<dbReference type="GO" id="GO:0005975">
    <property type="term" value="P:carbohydrate metabolic process"/>
    <property type="evidence" value="ECO:0007669"/>
    <property type="project" value="InterPro"/>
</dbReference>
<dbReference type="InterPro" id="IPR001362">
    <property type="entry name" value="Glyco_hydro_32"/>
</dbReference>
<dbReference type="InterPro" id="IPR051214">
    <property type="entry name" value="GH32_Enzymes"/>
</dbReference>
<comment type="similarity">
    <text evidence="1">Belongs to the glycosyl hydrolase 32 family.</text>
</comment>
<evidence type="ECO:0000256" key="1">
    <source>
        <dbReference type="ARBA" id="ARBA00009902"/>
    </source>
</evidence>
<gene>
    <name evidence="6" type="ORF">NOCA2610056</name>
</gene>
<evidence type="ECO:0000256" key="3">
    <source>
        <dbReference type="ARBA" id="ARBA00022801"/>
    </source>
</evidence>
<dbReference type="Pfam" id="PF00251">
    <property type="entry name" value="Glyco_hydro_32N"/>
    <property type="match status" value="1"/>
</dbReference>
<dbReference type="SUPFAM" id="SSF75005">
    <property type="entry name" value="Arabinanase/levansucrase/invertase"/>
    <property type="match status" value="1"/>
</dbReference>
<proteinExistence type="inferred from homology"/>
<protein>
    <recommendedName>
        <fullName evidence="2">beta-fructofuranosidase</fullName>
        <ecNumber evidence="2">3.2.1.26</ecNumber>
    </recommendedName>
</protein>
<dbReference type="InterPro" id="IPR013148">
    <property type="entry name" value="Glyco_hydro_32_N"/>
</dbReference>
<dbReference type="EC" id="3.2.1.26" evidence="2"/>
<evidence type="ECO:0000313" key="6">
    <source>
        <dbReference type="EMBL" id="CUR59540.1"/>
    </source>
</evidence>
<sequence length="317" mass="34965">MLRLEDQWIWDSWIADDGDRYHLFFLQAPRELADPTLRHARATVGHAVSTDLVDWEVLPDALRPTPGGWDDVAIWTGSVVRGDDGRWRMFYTAISSRGHGLRDQRIGVAVSDDLTTWRKVGTEPLLGVDTRWYKSLPEDPTASETWRDPMVFRDPHGDGWHMLITARGLGHDANDDGVIAHATSADLVSWELGPPIAAGGAGFGQLEVNQVRVIDGQHILVFTCHPDEMTAARRAESGDFCTWSVAGDSLLGPWDISTAQPFTAEPALFAAPVVQRRDGSWVLVGFRNLEAEGIFAFEIIDPVPVRVVDGVLVAQLG</sequence>
<evidence type="ECO:0000256" key="4">
    <source>
        <dbReference type="ARBA" id="ARBA00023295"/>
    </source>
</evidence>
<feature type="domain" description="Glycosyl hydrolase family 32 N-terminal" evidence="5">
    <location>
        <begin position="19"/>
        <end position="218"/>
    </location>
</feature>
<dbReference type="AlphaFoldDB" id="A0A2P2CC42"/>